<proteinExistence type="predicted"/>
<evidence type="ECO:0000313" key="2">
    <source>
        <dbReference type="Proteomes" id="UP000000593"/>
    </source>
</evidence>
<dbReference type="EMBL" id="CR378679">
    <property type="protein sequence ID" value="CAG23156.1"/>
    <property type="molecule type" value="Genomic_DNA"/>
</dbReference>
<dbReference type="Proteomes" id="UP000000593">
    <property type="component" value="Chromosome 2"/>
</dbReference>
<keyword evidence="2" id="KW-1185">Reference proteome</keyword>
<dbReference type="HOGENOM" id="CLU_2808700_0_0_6"/>
<dbReference type="STRING" id="298386.PBPRB1285"/>
<dbReference type="AlphaFoldDB" id="Q6LHS4"/>
<accession>Q6LHS4</accession>
<name>Q6LHS4_PHOPR</name>
<sequence>MRECCTSFILWSIPMANKKALVLKRLRVFDIGPGIVITGPEKTINELEDQGFVDTAKAAIDHELKATKQEAIVDLEQDVLE</sequence>
<organism evidence="1 2">
    <name type="scientific">Photobacterium profundum (strain SS9)</name>
    <dbReference type="NCBI Taxonomy" id="298386"/>
    <lineage>
        <taxon>Bacteria</taxon>
        <taxon>Pseudomonadati</taxon>
        <taxon>Pseudomonadota</taxon>
        <taxon>Gammaproteobacteria</taxon>
        <taxon>Vibrionales</taxon>
        <taxon>Vibrionaceae</taxon>
        <taxon>Photobacterium</taxon>
    </lineage>
</organism>
<dbReference type="KEGG" id="ppr:PBPRB1285"/>
<protein>
    <submittedName>
        <fullName evidence="1">Uncharacterized protein</fullName>
    </submittedName>
</protein>
<reference evidence="2" key="1">
    <citation type="journal article" date="2005" name="Science">
        <title>Life at depth: Photobacterium profundum genome sequence and expression analysis.</title>
        <authorList>
            <person name="Vezzi A."/>
            <person name="Campanaro S."/>
            <person name="D'Angelo M."/>
            <person name="Simonato F."/>
            <person name="Vitulo N."/>
            <person name="Lauro F.M."/>
            <person name="Cestaro A."/>
            <person name="Malacrida G."/>
            <person name="Simionati B."/>
            <person name="Cannata N."/>
            <person name="Romualdi C."/>
            <person name="Bartlett D.H."/>
            <person name="Valle G."/>
        </authorList>
    </citation>
    <scope>NUCLEOTIDE SEQUENCE [LARGE SCALE GENOMIC DNA]</scope>
    <source>
        <strain evidence="2">ATCC BAA-1253 / SS9</strain>
    </source>
</reference>
<gene>
    <name evidence="1" type="ordered locus">PBPRB1285</name>
</gene>
<evidence type="ECO:0000313" key="1">
    <source>
        <dbReference type="EMBL" id="CAG23156.1"/>
    </source>
</evidence>